<reference evidence="2" key="1">
    <citation type="submission" date="2016-04" db="EMBL/GenBank/DDBJ databases">
        <authorList>
            <person name="Nguyen H.D."/>
            <person name="Samba Siva P."/>
            <person name="Cullis J."/>
            <person name="Levesque C.A."/>
            <person name="Hambleton S."/>
        </authorList>
    </citation>
    <scope>NUCLEOTIDE SEQUENCE</scope>
    <source>
        <strain evidence="2">DAOMC 236426</strain>
    </source>
</reference>
<proteinExistence type="predicted"/>
<keyword evidence="1" id="KW-0732">Signal</keyword>
<organism evidence="2 3">
    <name type="scientific">Tilletia controversa</name>
    <name type="common">dwarf bunt fungus</name>
    <dbReference type="NCBI Taxonomy" id="13291"/>
    <lineage>
        <taxon>Eukaryota</taxon>
        <taxon>Fungi</taxon>
        <taxon>Dikarya</taxon>
        <taxon>Basidiomycota</taxon>
        <taxon>Ustilaginomycotina</taxon>
        <taxon>Exobasidiomycetes</taxon>
        <taxon>Tilletiales</taxon>
        <taxon>Tilletiaceae</taxon>
        <taxon>Tilletia</taxon>
    </lineage>
</organism>
<gene>
    <name evidence="2" type="ORF">A4X06_0g9663</name>
</gene>
<reference evidence="2" key="2">
    <citation type="journal article" date="2019" name="IMA Fungus">
        <title>Genome sequencing and comparison of five Tilletia species to identify candidate genes for the detection of regulated species infecting wheat.</title>
        <authorList>
            <person name="Nguyen H.D.T."/>
            <person name="Sultana T."/>
            <person name="Kesanakurti P."/>
            <person name="Hambleton S."/>
        </authorList>
    </citation>
    <scope>NUCLEOTIDE SEQUENCE</scope>
    <source>
        <strain evidence="2">DAOMC 236426</strain>
    </source>
</reference>
<feature type="non-terminal residue" evidence="2">
    <location>
        <position position="121"/>
    </location>
</feature>
<dbReference type="AlphaFoldDB" id="A0A8X7SS18"/>
<feature type="signal peptide" evidence="1">
    <location>
        <begin position="1"/>
        <end position="22"/>
    </location>
</feature>
<evidence type="ECO:0000256" key="1">
    <source>
        <dbReference type="SAM" id="SignalP"/>
    </source>
</evidence>
<accession>A0A8X7SS18</accession>
<name>A0A8X7SS18_9BASI</name>
<dbReference type="Proteomes" id="UP000077684">
    <property type="component" value="Unassembled WGS sequence"/>
</dbReference>
<feature type="chain" id="PRO_5036467427" evidence="1">
    <location>
        <begin position="23"/>
        <end position="121"/>
    </location>
</feature>
<dbReference type="EMBL" id="LWDE02003130">
    <property type="protein sequence ID" value="KAE8236089.1"/>
    <property type="molecule type" value="Genomic_DNA"/>
</dbReference>
<evidence type="ECO:0000313" key="3">
    <source>
        <dbReference type="Proteomes" id="UP000077684"/>
    </source>
</evidence>
<sequence>MQLNSKLSLFLCALLVAQPIASAPVTSDNNAAELATRSGNIGSGQNKGIDVGSIFGNFFEGDKKGGEDHGKGHGGHHRFAEKKLKALKAAENAKKHKDAAAVKAAAKFDAAAAKEDSHHKE</sequence>
<keyword evidence="3" id="KW-1185">Reference proteome</keyword>
<evidence type="ECO:0000313" key="2">
    <source>
        <dbReference type="EMBL" id="KAE8236089.1"/>
    </source>
</evidence>
<comment type="caution">
    <text evidence="2">The sequence shown here is derived from an EMBL/GenBank/DDBJ whole genome shotgun (WGS) entry which is preliminary data.</text>
</comment>
<protein>
    <submittedName>
        <fullName evidence="2">Uncharacterized protein</fullName>
    </submittedName>
</protein>